<proteinExistence type="predicted"/>
<protein>
    <submittedName>
        <fullName evidence="1">Uncharacterized protein</fullName>
    </submittedName>
</protein>
<dbReference type="Proteomes" id="UP001497516">
    <property type="component" value="Chromosome 7"/>
</dbReference>
<gene>
    <name evidence="1" type="ORF">LTRI10_LOCUS39000</name>
</gene>
<organism evidence="1 2">
    <name type="scientific">Linum trigynum</name>
    <dbReference type="NCBI Taxonomy" id="586398"/>
    <lineage>
        <taxon>Eukaryota</taxon>
        <taxon>Viridiplantae</taxon>
        <taxon>Streptophyta</taxon>
        <taxon>Embryophyta</taxon>
        <taxon>Tracheophyta</taxon>
        <taxon>Spermatophyta</taxon>
        <taxon>Magnoliopsida</taxon>
        <taxon>eudicotyledons</taxon>
        <taxon>Gunneridae</taxon>
        <taxon>Pentapetalae</taxon>
        <taxon>rosids</taxon>
        <taxon>fabids</taxon>
        <taxon>Malpighiales</taxon>
        <taxon>Linaceae</taxon>
        <taxon>Linum</taxon>
    </lineage>
</organism>
<keyword evidence="2" id="KW-1185">Reference proteome</keyword>
<dbReference type="AlphaFoldDB" id="A0AAV2FKD0"/>
<sequence length="81" mass="9220">MRQCGSMRSRFGNDWCCLFQVKGGRCGLMVVYGGRRCRCSHRCHFVAMWMPQYRLVPMVPGGVGGAGCHEKYGIFQRVSLR</sequence>
<dbReference type="EMBL" id="OZ034820">
    <property type="protein sequence ID" value="CAL1398786.1"/>
    <property type="molecule type" value="Genomic_DNA"/>
</dbReference>
<evidence type="ECO:0000313" key="2">
    <source>
        <dbReference type="Proteomes" id="UP001497516"/>
    </source>
</evidence>
<name>A0AAV2FKD0_9ROSI</name>
<reference evidence="1 2" key="1">
    <citation type="submission" date="2024-04" db="EMBL/GenBank/DDBJ databases">
        <authorList>
            <person name="Fracassetti M."/>
        </authorList>
    </citation>
    <scope>NUCLEOTIDE SEQUENCE [LARGE SCALE GENOMIC DNA]</scope>
</reference>
<evidence type="ECO:0000313" key="1">
    <source>
        <dbReference type="EMBL" id="CAL1398786.1"/>
    </source>
</evidence>
<accession>A0AAV2FKD0</accession>